<reference evidence="2 3" key="1">
    <citation type="submission" date="2015-10" db="EMBL/GenBank/DDBJ databases">
        <title>Draft genome sequence of Streptomyces sp. RV15, isolated from a marine sponge.</title>
        <authorList>
            <person name="Ruckert C."/>
            <person name="Abdelmohsen U.R."/>
            <person name="Winkler A."/>
            <person name="Hentschel U."/>
            <person name="Kalinowski J."/>
            <person name="Kampfer P."/>
            <person name="Glaeser S."/>
        </authorList>
    </citation>
    <scope>NUCLEOTIDE SEQUENCE [LARGE SCALE GENOMIC DNA]</scope>
    <source>
        <strain evidence="2 3">RV15</strain>
    </source>
</reference>
<dbReference type="RefSeq" id="WP_067020338.1">
    <property type="nucleotide sequence ID" value="NZ_KQ949081.1"/>
</dbReference>
<organism evidence="2 3">
    <name type="scientific">Streptomyces dysideae</name>
    <dbReference type="NCBI Taxonomy" id="909626"/>
    <lineage>
        <taxon>Bacteria</taxon>
        <taxon>Bacillati</taxon>
        <taxon>Actinomycetota</taxon>
        <taxon>Actinomycetes</taxon>
        <taxon>Kitasatosporales</taxon>
        <taxon>Streptomycetaceae</taxon>
        <taxon>Streptomyces</taxon>
    </lineage>
</organism>
<sequence>MTTPLTGPPRAVLRLHRTALIVWGLFVTGTIAGLVWLNTVTADSARAKSARCDPLAYCADPFANTSYSAPISWISTFICYGFLAVAAWAGAALIGRELEQGTARLAWTQGVSPARWLAAKLAVPALVLTVGGIMLVVAFRWGWAANRDLMGDDWAFADVFVARGPATVAYALCALAVGTLTALLLRRALPALAVSLGAMWTLNFFLERYRESFWPTVTRTSPPEFEASRSWWPLENGAIIDGRRTQDVPYWECDGTSAENERCLDDLGITGHYTTYHPQSHYWPLHLVETGIVLTVAAVATLIAFRLLRRRTTAPAVRKGASV</sequence>
<feature type="transmembrane region" description="Helical" evidence="1">
    <location>
        <begin position="116"/>
        <end position="139"/>
    </location>
</feature>
<proteinExistence type="predicted"/>
<name>A0A117S1B9_9ACTN</name>
<keyword evidence="1" id="KW-1133">Transmembrane helix</keyword>
<keyword evidence="3" id="KW-1185">Reference proteome</keyword>
<comment type="caution">
    <text evidence="2">The sequence shown here is derived from an EMBL/GenBank/DDBJ whole genome shotgun (WGS) entry which is preliminary data.</text>
</comment>
<protein>
    <submittedName>
        <fullName evidence="2">Uncharacterized protein</fullName>
    </submittedName>
</protein>
<dbReference type="EMBL" id="LMXB01000032">
    <property type="protein sequence ID" value="KUO20569.1"/>
    <property type="molecule type" value="Genomic_DNA"/>
</dbReference>
<dbReference type="STRING" id="909626.AQJ91_13475"/>
<gene>
    <name evidence="2" type="ORF">AQJ91_13475</name>
</gene>
<feature type="transmembrane region" description="Helical" evidence="1">
    <location>
        <begin position="159"/>
        <end position="181"/>
    </location>
</feature>
<feature type="transmembrane region" description="Helical" evidence="1">
    <location>
        <begin position="283"/>
        <end position="308"/>
    </location>
</feature>
<feature type="transmembrane region" description="Helical" evidence="1">
    <location>
        <begin position="20"/>
        <end position="37"/>
    </location>
</feature>
<accession>A0A117S1B9</accession>
<keyword evidence="1" id="KW-0472">Membrane</keyword>
<feature type="transmembrane region" description="Helical" evidence="1">
    <location>
        <begin position="188"/>
        <end position="206"/>
    </location>
</feature>
<evidence type="ECO:0000313" key="2">
    <source>
        <dbReference type="EMBL" id="KUO20569.1"/>
    </source>
</evidence>
<dbReference type="GO" id="GO:0140359">
    <property type="term" value="F:ABC-type transporter activity"/>
    <property type="evidence" value="ECO:0007669"/>
    <property type="project" value="InterPro"/>
</dbReference>
<dbReference type="GO" id="GO:0005886">
    <property type="term" value="C:plasma membrane"/>
    <property type="evidence" value="ECO:0007669"/>
    <property type="project" value="UniProtKB-SubCell"/>
</dbReference>
<keyword evidence="1" id="KW-0812">Transmembrane</keyword>
<feature type="transmembrane region" description="Helical" evidence="1">
    <location>
        <begin position="71"/>
        <end position="95"/>
    </location>
</feature>
<dbReference type="AlphaFoldDB" id="A0A117S1B9"/>
<evidence type="ECO:0000313" key="3">
    <source>
        <dbReference type="Proteomes" id="UP000053260"/>
    </source>
</evidence>
<evidence type="ECO:0000256" key="1">
    <source>
        <dbReference type="SAM" id="Phobius"/>
    </source>
</evidence>
<dbReference type="Proteomes" id="UP000053260">
    <property type="component" value="Unassembled WGS sequence"/>
</dbReference>